<evidence type="ECO:0000313" key="5">
    <source>
        <dbReference type="Proteomes" id="UP000009134"/>
    </source>
</evidence>
<dbReference type="Pfam" id="PF18602">
    <property type="entry name" value="Rap1a"/>
    <property type="match status" value="1"/>
</dbReference>
<keyword evidence="5" id="KW-1185">Reference proteome</keyword>
<proteinExistence type="predicted"/>
<evidence type="ECO:0000313" key="4">
    <source>
        <dbReference type="EMBL" id="ABD25680.1"/>
    </source>
</evidence>
<accession>Q2G8Z3</accession>
<feature type="signal peptide" evidence="2">
    <location>
        <begin position="1"/>
        <end position="23"/>
    </location>
</feature>
<dbReference type="eggNOG" id="ENOG50317FW">
    <property type="taxonomic scope" value="Bacteria"/>
</dbReference>
<feature type="compositionally biased region" description="Basic residues" evidence="1">
    <location>
        <begin position="122"/>
        <end position="133"/>
    </location>
</feature>
<feature type="domain" description="Rap1a immunity protein" evidence="3">
    <location>
        <begin position="27"/>
        <end position="107"/>
    </location>
</feature>
<dbReference type="Gene3D" id="1.10.890.40">
    <property type="match status" value="1"/>
</dbReference>
<dbReference type="STRING" id="279238.Saro_1235"/>
<protein>
    <recommendedName>
        <fullName evidence="3">Rap1a immunity protein domain-containing protein</fullName>
    </recommendedName>
</protein>
<dbReference type="AlphaFoldDB" id="Q2G8Z3"/>
<dbReference type="RefSeq" id="WP_011444894.1">
    <property type="nucleotide sequence ID" value="NC_007794.1"/>
</dbReference>
<dbReference type="InterPro" id="IPR041238">
    <property type="entry name" value="Rap1a"/>
</dbReference>
<gene>
    <name evidence="4" type="ordered locus">Saro_1235</name>
</gene>
<dbReference type="Proteomes" id="UP000009134">
    <property type="component" value="Chromosome"/>
</dbReference>
<dbReference type="KEGG" id="nar:Saro_1235"/>
<dbReference type="EMBL" id="CP000248">
    <property type="protein sequence ID" value="ABD25680.1"/>
    <property type="molecule type" value="Genomic_DNA"/>
</dbReference>
<evidence type="ECO:0000256" key="2">
    <source>
        <dbReference type="SAM" id="SignalP"/>
    </source>
</evidence>
<dbReference type="HOGENOM" id="CLU_1904575_0_0_5"/>
<feature type="chain" id="PRO_5004208075" description="Rap1a immunity protein domain-containing protein" evidence="2">
    <location>
        <begin position="24"/>
        <end position="133"/>
    </location>
</feature>
<sequence length="133" mass="14281">MFRNAVGIGMAAALGLSATAARAEWMSGNQLRDACSTSAPVDRAMCLSYVIGVLDGLRYLDQPPKVPEDATAGQVRDVVVKYLADHPETRNQQGRALVRAAIVNAWPDIQSKAAAKAETTTRKKARTKRRTAG</sequence>
<keyword evidence="2" id="KW-0732">Signal</keyword>
<name>Q2G8Z3_NOVAD</name>
<organism evidence="4 5">
    <name type="scientific">Novosphingobium aromaticivorans (strain ATCC 700278 / DSM 12444 / CCUG 56034 / CIP 105152 / NBRC 16084 / F199)</name>
    <dbReference type="NCBI Taxonomy" id="279238"/>
    <lineage>
        <taxon>Bacteria</taxon>
        <taxon>Pseudomonadati</taxon>
        <taxon>Pseudomonadota</taxon>
        <taxon>Alphaproteobacteria</taxon>
        <taxon>Sphingomonadales</taxon>
        <taxon>Sphingomonadaceae</taxon>
        <taxon>Novosphingobium</taxon>
    </lineage>
</organism>
<evidence type="ECO:0000256" key="1">
    <source>
        <dbReference type="SAM" id="MobiDB-lite"/>
    </source>
</evidence>
<evidence type="ECO:0000259" key="3">
    <source>
        <dbReference type="Pfam" id="PF18602"/>
    </source>
</evidence>
<reference evidence="5" key="1">
    <citation type="submission" date="2006-01" db="EMBL/GenBank/DDBJ databases">
        <title>Complete sequence of Novosphingobium aromaticivorans DSM 12444.</title>
        <authorList>
            <consortium name="US DOE Joint Genome Institute"/>
            <person name="Copeland A."/>
            <person name="Lucas S."/>
            <person name="Lapidus A."/>
            <person name="Barry K."/>
            <person name="Detter J.C."/>
            <person name="Glavina T."/>
            <person name="Hammon N."/>
            <person name="Israni S."/>
            <person name="Pitluck S."/>
            <person name="Chain P."/>
            <person name="Malfatti S."/>
            <person name="Shin M."/>
            <person name="Vergez L."/>
            <person name="Schmutz J."/>
            <person name="Larimer F."/>
            <person name="Land M."/>
            <person name="Kyrpides N."/>
            <person name="Ivanova N."/>
            <person name="Fredrickson J."/>
            <person name="Balkwill D."/>
            <person name="Romine M.F."/>
            <person name="Richardson P."/>
        </authorList>
    </citation>
    <scope>NUCLEOTIDE SEQUENCE [LARGE SCALE GENOMIC DNA]</scope>
    <source>
        <strain evidence="5">ATCC 700278 / DSM 12444 / CCUG 56034 / CIP 105152 / NBRC 16084 / F199</strain>
    </source>
</reference>
<feature type="region of interest" description="Disordered" evidence="1">
    <location>
        <begin position="113"/>
        <end position="133"/>
    </location>
</feature>